<dbReference type="AlphaFoldDB" id="A0A1F7X1W9"/>
<dbReference type="SUPFAM" id="SSF48295">
    <property type="entry name" value="TrpR-like"/>
    <property type="match status" value="1"/>
</dbReference>
<sequence length="119" mass="14161">MRKSQNQLNVSFKRQIEKTLAQAIADFNNLKEVNNFLKDFLTETEYEIFAKRLAVAYWLKKGRSYQNIKQNIKVSSATIAEVKQVMQKEGFKLALKKVEAEEWSNQWAERIMKFRKRIK</sequence>
<comment type="caution">
    <text evidence="1">The sequence shown here is derived from an EMBL/GenBank/DDBJ whole genome shotgun (WGS) entry which is preliminary data.</text>
</comment>
<dbReference type="Pfam" id="PF01371">
    <property type="entry name" value="Trp_repressor"/>
    <property type="match status" value="1"/>
</dbReference>
<dbReference type="NCBIfam" id="TIGR02531">
    <property type="entry name" value="yecD_yerC"/>
    <property type="match status" value="1"/>
</dbReference>
<proteinExistence type="predicted"/>
<dbReference type="InterPro" id="IPR038116">
    <property type="entry name" value="TrpR-like_sf"/>
</dbReference>
<name>A0A1F7X1W9_9BACT</name>
<dbReference type="Proteomes" id="UP000179219">
    <property type="component" value="Unassembled WGS sequence"/>
</dbReference>
<dbReference type="EMBL" id="MGFP01000030">
    <property type="protein sequence ID" value="OGM09070.1"/>
    <property type="molecule type" value="Genomic_DNA"/>
</dbReference>
<dbReference type="Gene3D" id="1.10.1270.10">
    <property type="entry name" value="TrpR-like"/>
    <property type="match status" value="1"/>
</dbReference>
<dbReference type="PANTHER" id="PTHR40080">
    <property type="entry name" value="LMO1763 PROTEIN"/>
    <property type="match status" value="1"/>
</dbReference>
<reference evidence="1 2" key="1">
    <citation type="journal article" date="2016" name="Nat. Commun.">
        <title>Thousands of microbial genomes shed light on interconnected biogeochemical processes in an aquifer system.</title>
        <authorList>
            <person name="Anantharaman K."/>
            <person name="Brown C.T."/>
            <person name="Hug L.A."/>
            <person name="Sharon I."/>
            <person name="Castelle C.J."/>
            <person name="Probst A.J."/>
            <person name="Thomas B.C."/>
            <person name="Singh A."/>
            <person name="Wilkins M.J."/>
            <person name="Karaoz U."/>
            <person name="Brodie E.L."/>
            <person name="Williams K.H."/>
            <person name="Hubbard S.S."/>
            <person name="Banfield J.F."/>
        </authorList>
    </citation>
    <scope>NUCLEOTIDE SEQUENCE [LARGE SCALE GENOMIC DNA]</scope>
</reference>
<evidence type="ECO:0000313" key="2">
    <source>
        <dbReference type="Proteomes" id="UP000179219"/>
    </source>
</evidence>
<gene>
    <name evidence="1" type="ORF">A2159_03665</name>
</gene>
<accession>A0A1F7X1W9</accession>
<dbReference type="GO" id="GO:0003700">
    <property type="term" value="F:DNA-binding transcription factor activity"/>
    <property type="evidence" value="ECO:0007669"/>
    <property type="project" value="InterPro"/>
</dbReference>
<dbReference type="PANTHER" id="PTHR40080:SF1">
    <property type="entry name" value="TRPR-LIKE PROTEIN YERC_YECD"/>
    <property type="match status" value="1"/>
</dbReference>
<dbReference type="InterPro" id="IPR013368">
    <property type="entry name" value="YecD_YerC"/>
</dbReference>
<evidence type="ECO:0000313" key="1">
    <source>
        <dbReference type="EMBL" id="OGM09070.1"/>
    </source>
</evidence>
<dbReference type="InterPro" id="IPR000831">
    <property type="entry name" value="Trp_repress"/>
</dbReference>
<dbReference type="InterPro" id="IPR010921">
    <property type="entry name" value="Trp_repressor/repl_initiator"/>
</dbReference>
<protein>
    <recommendedName>
        <fullName evidence="3">TrpR like protein, YerC/YecD</fullName>
    </recommendedName>
</protein>
<evidence type="ECO:0008006" key="3">
    <source>
        <dbReference type="Google" id="ProtNLM"/>
    </source>
</evidence>
<organism evidence="1 2">
    <name type="scientific">Candidatus Woesebacteria bacterium RBG_13_34_9</name>
    <dbReference type="NCBI Taxonomy" id="1802477"/>
    <lineage>
        <taxon>Bacteria</taxon>
        <taxon>Candidatus Woeseibacteriota</taxon>
    </lineage>
</organism>
<dbReference type="GO" id="GO:0043565">
    <property type="term" value="F:sequence-specific DNA binding"/>
    <property type="evidence" value="ECO:0007669"/>
    <property type="project" value="InterPro"/>
</dbReference>